<feature type="compositionally biased region" description="Acidic residues" evidence="7">
    <location>
        <begin position="78"/>
        <end position="87"/>
    </location>
</feature>
<dbReference type="Gene3D" id="3.40.50.1820">
    <property type="entry name" value="alpha/beta hydrolase"/>
    <property type="match status" value="1"/>
</dbReference>
<dbReference type="PANTHER" id="PTHR14189:SF0">
    <property type="entry name" value="PROTEIN PHOSPHATASE METHYLESTERASE 1"/>
    <property type="match status" value="1"/>
</dbReference>
<evidence type="ECO:0000256" key="7">
    <source>
        <dbReference type="SAM" id="MobiDB-lite"/>
    </source>
</evidence>
<dbReference type="AlphaFoldDB" id="A0AAD2H4M9"/>
<reference evidence="9" key="1">
    <citation type="submission" date="2023-11" db="EMBL/GenBank/DDBJ databases">
        <authorList>
            <person name="De Vega J J."/>
            <person name="De Vega J J."/>
        </authorList>
    </citation>
    <scope>NUCLEOTIDE SEQUENCE</scope>
</reference>
<accession>A0AAD2H4M9</accession>
<keyword evidence="10" id="KW-1185">Reference proteome</keyword>
<evidence type="ECO:0000256" key="1">
    <source>
        <dbReference type="ARBA" id="ARBA00008645"/>
    </source>
</evidence>
<comment type="caution">
    <text evidence="9">The sequence shown here is derived from an EMBL/GenBank/DDBJ whole genome shotgun (WGS) entry which is preliminary data.</text>
</comment>
<feature type="region of interest" description="Disordered" evidence="7">
    <location>
        <begin position="73"/>
        <end position="123"/>
    </location>
</feature>
<evidence type="ECO:0000259" key="8">
    <source>
        <dbReference type="Pfam" id="PF12697"/>
    </source>
</evidence>
<dbReference type="EC" id="3.1.1.89" evidence="2"/>
<proteinExistence type="inferred from homology"/>
<gene>
    <name evidence="9" type="ORF">MYCIT1_LOCUS12280</name>
</gene>
<evidence type="ECO:0000256" key="4">
    <source>
        <dbReference type="ARBA" id="ARBA00022487"/>
    </source>
</evidence>
<dbReference type="InterPro" id="IPR000073">
    <property type="entry name" value="AB_hydrolase_1"/>
</dbReference>
<evidence type="ECO:0000256" key="6">
    <source>
        <dbReference type="ARBA" id="ARBA00049203"/>
    </source>
</evidence>
<feature type="non-terminal residue" evidence="9">
    <location>
        <position position="1"/>
    </location>
</feature>
<sequence length="469" mass="50908">APKPSQKVNGVEWSPTAPLTLTVTHEDHPSGSQVAFKSWQQIWSTSQTFFSFEMSDLLRSAMSARLAKLPADLPNLRDEDEDGDGESSDTVGQLPGDIGSGLGPPAVPRLTRKPKAKRPPNPDFAPISASGFFSDALQVVVSSRNLDVRVYYTPPDQAGGTVLVCHHGAGYSGLSFACLAKEIAGMTKGECGVLALDARRHGKTKSLPEGSKEDEDLSINILVDDLVEIISTVFPDASAAPSLLLIGHSMGGSVVTRACPRIQERKFRVTGVAVLDVVEGSAMEALPHMQNLLNSRPDGFDSVEDAVEWQWVSFSRPRRSTIHTPRAYLYLPSSHQNQRHPRLDSPSFGEPRCARRRRIGPASSGTLKNGYLTDKRVGWFSGLSAAFLAARTARLLLLAGTDRLDKPLMIAQMQGKFQMIVAGGGVGHLLHEDNPTHIADILVEFWRRNDTLRLPPKMGGVRIKAVGED</sequence>
<dbReference type="GO" id="GO:0051723">
    <property type="term" value="F:protein methylesterase activity"/>
    <property type="evidence" value="ECO:0007669"/>
    <property type="project" value="UniProtKB-EC"/>
</dbReference>
<organism evidence="9 10">
    <name type="scientific">Mycena citricolor</name>
    <dbReference type="NCBI Taxonomy" id="2018698"/>
    <lineage>
        <taxon>Eukaryota</taxon>
        <taxon>Fungi</taxon>
        <taxon>Dikarya</taxon>
        <taxon>Basidiomycota</taxon>
        <taxon>Agaricomycotina</taxon>
        <taxon>Agaricomycetes</taxon>
        <taxon>Agaricomycetidae</taxon>
        <taxon>Agaricales</taxon>
        <taxon>Marasmiineae</taxon>
        <taxon>Mycenaceae</taxon>
        <taxon>Mycena</taxon>
    </lineage>
</organism>
<feature type="domain" description="AB hydrolase-1" evidence="8">
    <location>
        <begin position="163"/>
        <end position="435"/>
    </location>
</feature>
<dbReference type="Pfam" id="PF12697">
    <property type="entry name" value="Abhydrolase_6"/>
    <property type="match status" value="1"/>
</dbReference>
<comment type="similarity">
    <text evidence="1">Belongs to the AB hydrolase superfamily.</text>
</comment>
<comment type="catalytic activity">
    <reaction evidence="6">
        <text>[phosphatase 2A protein]-C-terminal L-leucine methyl ester + H2O = [phosphatase 2A protein]-C-terminal L-leucine + methanol + H(+)</text>
        <dbReference type="Rhea" id="RHEA:48548"/>
        <dbReference type="Rhea" id="RHEA-COMP:12134"/>
        <dbReference type="Rhea" id="RHEA-COMP:12135"/>
        <dbReference type="ChEBI" id="CHEBI:15377"/>
        <dbReference type="ChEBI" id="CHEBI:15378"/>
        <dbReference type="ChEBI" id="CHEBI:17790"/>
        <dbReference type="ChEBI" id="CHEBI:90516"/>
        <dbReference type="ChEBI" id="CHEBI:90517"/>
        <dbReference type="EC" id="3.1.1.89"/>
    </reaction>
</comment>
<evidence type="ECO:0000256" key="2">
    <source>
        <dbReference type="ARBA" id="ARBA00013111"/>
    </source>
</evidence>
<dbReference type="Proteomes" id="UP001295794">
    <property type="component" value="Unassembled WGS sequence"/>
</dbReference>
<dbReference type="PANTHER" id="PTHR14189">
    <property type="entry name" value="PROTEIN PHOSPHATASE METHYLESTERASE-1 RELATED"/>
    <property type="match status" value="1"/>
</dbReference>
<evidence type="ECO:0000313" key="10">
    <source>
        <dbReference type="Proteomes" id="UP001295794"/>
    </source>
</evidence>
<dbReference type="InterPro" id="IPR016812">
    <property type="entry name" value="PPase_methylesterase_euk"/>
</dbReference>
<keyword evidence="4" id="KW-0719">Serine esterase</keyword>
<evidence type="ECO:0000256" key="5">
    <source>
        <dbReference type="ARBA" id="ARBA00022801"/>
    </source>
</evidence>
<name>A0AAD2H4M9_9AGAR</name>
<evidence type="ECO:0000313" key="9">
    <source>
        <dbReference type="EMBL" id="CAK5268927.1"/>
    </source>
</evidence>
<dbReference type="InterPro" id="IPR029058">
    <property type="entry name" value="AB_hydrolase_fold"/>
</dbReference>
<protein>
    <recommendedName>
        <fullName evidence="3">Protein phosphatase methylesterase 1</fullName>
        <ecNumber evidence="2">3.1.1.89</ecNumber>
    </recommendedName>
</protein>
<dbReference type="EMBL" id="CAVNYO010000138">
    <property type="protein sequence ID" value="CAK5268927.1"/>
    <property type="molecule type" value="Genomic_DNA"/>
</dbReference>
<keyword evidence="5" id="KW-0378">Hydrolase</keyword>
<evidence type="ECO:0000256" key="3">
    <source>
        <dbReference type="ARBA" id="ARBA00020672"/>
    </source>
</evidence>
<dbReference type="SUPFAM" id="SSF53474">
    <property type="entry name" value="alpha/beta-Hydrolases"/>
    <property type="match status" value="1"/>
</dbReference>